<keyword evidence="1" id="KW-0732">Signal</keyword>
<dbReference type="OrthoDB" id="8016047at2"/>
<keyword evidence="4" id="KW-1185">Reference proteome</keyword>
<dbReference type="Proteomes" id="UP000294547">
    <property type="component" value="Unassembled WGS sequence"/>
</dbReference>
<feature type="domain" description="Bacterial Ig-like" evidence="2">
    <location>
        <begin position="36"/>
        <end position="122"/>
    </location>
</feature>
<proteinExistence type="predicted"/>
<protein>
    <submittedName>
        <fullName evidence="3">Ig-like domain-containing protein</fullName>
    </submittedName>
</protein>
<dbReference type="Pfam" id="PF16640">
    <property type="entry name" value="Big_3_5"/>
    <property type="match status" value="1"/>
</dbReference>
<name>A0A4R6RFK6_9HYPH</name>
<dbReference type="AlphaFoldDB" id="A0A4R6RFK6"/>
<evidence type="ECO:0000313" key="3">
    <source>
        <dbReference type="EMBL" id="TDP85119.1"/>
    </source>
</evidence>
<dbReference type="EMBL" id="SNXY01000007">
    <property type="protein sequence ID" value="TDP85119.1"/>
    <property type="molecule type" value="Genomic_DNA"/>
</dbReference>
<sequence>MSIFHGRTHFAAAVLAGLAFAPAGTALAADTVTKLAVSPAKAVYGQPVTFTATVTEKGGTTPVSGGTVEFKRGGVSLGSAAVVDGKATLVVATPATGAASATAAFGGSGDDKASTSKATALLVSFAKTTTALTLSDYTIHTKTNFNAMVEVGAVAPSVAVPAGSVQFKLGTKVVGTVPLDENGRAVLQLQVPLPVPYQMVATYKPTAKLGFQASTSKKVAFQGTYAVSDEVELGKGNNVTYATAKNASGVMVVWAKQNAQFKTDLKTCLLLSEAAPTTTGCVATTTIDARNFKDLVATAAVNVGLGVSGLVVAGVIIDPVTKASSVWVGYIGVDGKLVASTTLTGPGLGVLAPSVTSLYNGDVVLTYSAIDATGASTVNAKVFQIETKSLRAVGDPVVVATSTARVLSTSVATDYSTAIKGFSVGWVVDTSVAYIRRYNASAIAMGAAKPINPVAKQNLTQLDLEGVVQPTGVIATWTEEATGAAAPTDVRARRYDVAGNGLAITGAATDPKGAQSQSYSDVLVQLGGWGTVWASPDAFLTGVYGKLFDKTGKATSPEFPLNVTTAGIQKEPKLASGALSRDFFGFWLNQNADNSTSLIARRFKP</sequence>
<dbReference type="InterPro" id="IPR013783">
    <property type="entry name" value="Ig-like_fold"/>
</dbReference>
<reference evidence="3 4" key="1">
    <citation type="submission" date="2019-03" db="EMBL/GenBank/DDBJ databases">
        <title>Genomic Encyclopedia of Type Strains, Phase IV (KMG-IV): sequencing the most valuable type-strain genomes for metagenomic binning, comparative biology and taxonomic classification.</title>
        <authorList>
            <person name="Goeker M."/>
        </authorList>
    </citation>
    <scope>NUCLEOTIDE SEQUENCE [LARGE SCALE GENOMIC DNA]</scope>
    <source>
        <strain evidence="3 4">DSM 102969</strain>
    </source>
</reference>
<dbReference type="Gene3D" id="2.60.40.10">
    <property type="entry name" value="Immunoglobulins"/>
    <property type="match status" value="2"/>
</dbReference>
<evidence type="ECO:0000259" key="2">
    <source>
        <dbReference type="Pfam" id="PF16640"/>
    </source>
</evidence>
<dbReference type="RefSeq" id="WP_126540989.1">
    <property type="nucleotide sequence ID" value="NZ_BSPM01000004.1"/>
</dbReference>
<comment type="caution">
    <text evidence="3">The sequence shown here is derived from an EMBL/GenBank/DDBJ whole genome shotgun (WGS) entry which is preliminary data.</text>
</comment>
<evidence type="ECO:0000256" key="1">
    <source>
        <dbReference type="SAM" id="SignalP"/>
    </source>
</evidence>
<dbReference type="InterPro" id="IPR032109">
    <property type="entry name" value="Big_3_5"/>
</dbReference>
<organism evidence="3 4">
    <name type="scientific">Oharaeibacter diazotrophicus</name>
    <dbReference type="NCBI Taxonomy" id="1920512"/>
    <lineage>
        <taxon>Bacteria</taxon>
        <taxon>Pseudomonadati</taxon>
        <taxon>Pseudomonadota</taxon>
        <taxon>Alphaproteobacteria</taxon>
        <taxon>Hyphomicrobiales</taxon>
        <taxon>Pleomorphomonadaceae</taxon>
        <taxon>Oharaeibacter</taxon>
    </lineage>
</organism>
<feature type="chain" id="PRO_5020619039" evidence="1">
    <location>
        <begin position="29"/>
        <end position="605"/>
    </location>
</feature>
<evidence type="ECO:0000313" key="4">
    <source>
        <dbReference type="Proteomes" id="UP000294547"/>
    </source>
</evidence>
<feature type="signal peptide" evidence="1">
    <location>
        <begin position="1"/>
        <end position="28"/>
    </location>
</feature>
<accession>A0A4R6RFK6</accession>
<gene>
    <name evidence="3" type="ORF">EDD54_1965</name>
</gene>